<proteinExistence type="predicted"/>
<sequence length="107" mass="11760">MSAHDDLNTANAKAARAAGWPELTGSPKQIPWATTARTNKIYELVDADITDLERDRYREVVLRETSAAVWLDSRDQPWQVRYWGGLTQAERDALMTSGGSAAAGPAE</sequence>
<dbReference type="Proteomes" id="UP001551658">
    <property type="component" value="Unassembled WGS sequence"/>
</dbReference>
<accession>A0ABV3FA86</accession>
<evidence type="ECO:0000313" key="2">
    <source>
        <dbReference type="EMBL" id="MEV0364553.1"/>
    </source>
</evidence>
<reference evidence="2 3" key="1">
    <citation type="submission" date="2024-06" db="EMBL/GenBank/DDBJ databases">
        <title>The Natural Products Discovery Center: Release of the First 8490 Sequenced Strains for Exploring Actinobacteria Biosynthetic Diversity.</title>
        <authorList>
            <person name="Kalkreuter E."/>
            <person name="Kautsar S.A."/>
            <person name="Yang D."/>
            <person name="Bader C.D."/>
            <person name="Teijaro C.N."/>
            <person name="Fluegel L."/>
            <person name="Davis C.M."/>
            <person name="Simpson J.R."/>
            <person name="Lauterbach L."/>
            <person name="Steele A.D."/>
            <person name="Gui C."/>
            <person name="Meng S."/>
            <person name="Li G."/>
            <person name="Viehrig K."/>
            <person name="Ye F."/>
            <person name="Su P."/>
            <person name="Kiefer A.F."/>
            <person name="Nichols A."/>
            <person name="Cepeda A.J."/>
            <person name="Yan W."/>
            <person name="Fan B."/>
            <person name="Jiang Y."/>
            <person name="Adhikari A."/>
            <person name="Zheng C.-J."/>
            <person name="Schuster L."/>
            <person name="Cowan T.M."/>
            <person name="Smanski M.J."/>
            <person name="Chevrette M.G."/>
            <person name="De Carvalho L.P.S."/>
            <person name="Shen B."/>
        </authorList>
    </citation>
    <scope>NUCLEOTIDE SEQUENCE [LARGE SCALE GENOMIC DNA]</scope>
    <source>
        <strain evidence="2 3">NPDC050671</strain>
    </source>
</reference>
<keyword evidence="3" id="KW-1185">Reference proteome</keyword>
<name>A0ABV3FA86_9NOCA</name>
<evidence type="ECO:0000313" key="3">
    <source>
        <dbReference type="Proteomes" id="UP001551658"/>
    </source>
</evidence>
<evidence type="ECO:0000256" key="1">
    <source>
        <dbReference type="SAM" id="MobiDB-lite"/>
    </source>
</evidence>
<gene>
    <name evidence="2" type="ORF">AB0H72_17820</name>
</gene>
<comment type="caution">
    <text evidence="2">The sequence shown here is derived from an EMBL/GenBank/DDBJ whole genome shotgun (WGS) entry which is preliminary data.</text>
</comment>
<dbReference type="RefSeq" id="WP_357979738.1">
    <property type="nucleotide sequence ID" value="NZ_JBFAIH010000010.1"/>
</dbReference>
<dbReference type="EMBL" id="JBFAIH010000010">
    <property type="protein sequence ID" value="MEV0364553.1"/>
    <property type="molecule type" value="Genomic_DNA"/>
</dbReference>
<protein>
    <submittedName>
        <fullName evidence="2">Uncharacterized protein</fullName>
    </submittedName>
</protein>
<organism evidence="2 3">
    <name type="scientific">Nocardia fusca</name>
    <dbReference type="NCBI Taxonomy" id="941183"/>
    <lineage>
        <taxon>Bacteria</taxon>
        <taxon>Bacillati</taxon>
        <taxon>Actinomycetota</taxon>
        <taxon>Actinomycetes</taxon>
        <taxon>Mycobacteriales</taxon>
        <taxon>Nocardiaceae</taxon>
        <taxon>Nocardia</taxon>
    </lineage>
</organism>
<feature type="region of interest" description="Disordered" evidence="1">
    <location>
        <begin position="1"/>
        <end position="31"/>
    </location>
</feature>